<evidence type="ECO:0000313" key="3">
    <source>
        <dbReference type="Proteomes" id="UP001165060"/>
    </source>
</evidence>
<reference evidence="2 3" key="1">
    <citation type="journal article" date="2023" name="Commun. Biol.">
        <title>Genome analysis of Parmales, the sister group of diatoms, reveals the evolutionary specialization of diatoms from phago-mixotrophs to photoautotrophs.</title>
        <authorList>
            <person name="Ban H."/>
            <person name="Sato S."/>
            <person name="Yoshikawa S."/>
            <person name="Yamada K."/>
            <person name="Nakamura Y."/>
            <person name="Ichinomiya M."/>
            <person name="Sato N."/>
            <person name="Blanc-Mathieu R."/>
            <person name="Endo H."/>
            <person name="Kuwata A."/>
            <person name="Ogata H."/>
        </authorList>
    </citation>
    <scope>NUCLEOTIDE SEQUENCE [LARGE SCALE GENOMIC DNA]</scope>
</reference>
<accession>A0ABQ6MHP5</accession>
<evidence type="ECO:0000256" key="1">
    <source>
        <dbReference type="SAM" id="MobiDB-lite"/>
    </source>
</evidence>
<comment type="caution">
    <text evidence="2">The sequence shown here is derived from an EMBL/GenBank/DDBJ whole genome shotgun (WGS) entry which is preliminary data.</text>
</comment>
<feature type="region of interest" description="Disordered" evidence="1">
    <location>
        <begin position="39"/>
        <end position="76"/>
    </location>
</feature>
<proteinExistence type="predicted"/>
<feature type="compositionally biased region" description="Pro residues" evidence="1">
    <location>
        <begin position="61"/>
        <end position="70"/>
    </location>
</feature>
<evidence type="ECO:0000313" key="2">
    <source>
        <dbReference type="EMBL" id="GMI26275.1"/>
    </source>
</evidence>
<sequence length="201" mass="21115">MSESAELRAQLADVEALLADDPGNDEFRQLKDDLVELLEITEEDEEPEAPKPAPATATAPAPAPAAPPPAAAAAAAAAPDLAALDSLLPSAAPEKKRPAITSASEFVIPDNLRLAATDTEEAKAKKRKKVKALKQKFNTAKSSSAATEKKASWQSFVAKGKGKRRVPKESMYKTGDSLGVGVGSTSKGTVTDNGKKQKYNY</sequence>
<dbReference type="Proteomes" id="UP001165060">
    <property type="component" value="Unassembled WGS sequence"/>
</dbReference>
<protein>
    <recommendedName>
        <fullName evidence="4">Tudor domain-containing protein</fullName>
    </recommendedName>
</protein>
<feature type="compositionally biased region" description="Low complexity" evidence="1">
    <location>
        <begin position="177"/>
        <end position="191"/>
    </location>
</feature>
<feature type="compositionally biased region" description="Basic residues" evidence="1">
    <location>
        <begin position="124"/>
        <end position="134"/>
    </location>
</feature>
<feature type="compositionally biased region" description="Low complexity" evidence="1">
    <location>
        <begin position="135"/>
        <end position="146"/>
    </location>
</feature>
<evidence type="ECO:0008006" key="4">
    <source>
        <dbReference type="Google" id="ProtNLM"/>
    </source>
</evidence>
<keyword evidence="3" id="KW-1185">Reference proteome</keyword>
<dbReference type="EMBL" id="BRYB01005581">
    <property type="protein sequence ID" value="GMI26275.1"/>
    <property type="molecule type" value="Genomic_DNA"/>
</dbReference>
<feature type="region of interest" description="Disordered" evidence="1">
    <location>
        <begin position="111"/>
        <end position="201"/>
    </location>
</feature>
<gene>
    <name evidence="2" type="ORF">TeGR_g12334</name>
</gene>
<name>A0ABQ6MHP5_9STRA</name>
<organism evidence="2 3">
    <name type="scientific">Tetraparma gracilis</name>
    <dbReference type="NCBI Taxonomy" id="2962635"/>
    <lineage>
        <taxon>Eukaryota</taxon>
        <taxon>Sar</taxon>
        <taxon>Stramenopiles</taxon>
        <taxon>Ochrophyta</taxon>
        <taxon>Bolidophyceae</taxon>
        <taxon>Parmales</taxon>
        <taxon>Triparmaceae</taxon>
        <taxon>Tetraparma</taxon>
    </lineage>
</organism>